<reference evidence="1" key="1">
    <citation type="journal article" date="2015" name="Nature">
        <title>Complex archaea that bridge the gap between prokaryotes and eukaryotes.</title>
        <authorList>
            <person name="Spang A."/>
            <person name="Saw J.H."/>
            <person name="Jorgensen S.L."/>
            <person name="Zaremba-Niedzwiedzka K."/>
            <person name="Martijn J."/>
            <person name="Lind A.E."/>
            <person name="van Eijk R."/>
            <person name="Schleper C."/>
            <person name="Guy L."/>
            <person name="Ettema T.J."/>
        </authorList>
    </citation>
    <scope>NUCLEOTIDE SEQUENCE</scope>
</reference>
<name>A0A0F9CI25_9ZZZZ</name>
<dbReference type="EMBL" id="LAZR01033133">
    <property type="protein sequence ID" value="KKL48963.1"/>
    <property type="molecule type" value="Genomic_DNA"/>
</dbReference>
<sequence>MGNYCLYCDVDYNGIHAKGCPFYTNESMAVSMCGQGRDNERWLAEALARHKRRVEIEEERQEQQRLMALDRT</sequence>
<proteinExistence type="predicted"/>
<protein>
    <submittedName>
        <fullName evidence="1">Uncharacterized protein</fullName>
    </submittedName>
</protein>
<gene>
    <name evidence="1" type="ORF">LCGC14_2320230</name>
</gene>
<organism evidence="1">
    <name type="scientific">marine sediment metagenome</name>
    <dbReference type="NCBI Taxonomy" id="412755"/>
    <lineage>
        <taxon>unclassified sequences</taxon>
        <taxon>metagenomes</taxon>
        <taxon>ecological metagenomes</taxon>
    </lineage>
</organism>
<dbReference type="AlphaFoldDB" id="A0A0F9CI25"/>
<comment type="caution">
    <text evidence="1">The sequence shown here is derived from an EMBL/GenBank/DDBJ whole genome shotgun (WGS) entry which is preliminary data.</text>
</comment>
<evidence type="ECO:0000313" key="1">
    <source>
        <dbReference type="EMBL" id="KKL48963.1"/>
    </source>
</evidence>
<accession>A0A0F9CI25</accession>